<keyword evidence="2" id="KW-1185">Reference proteome</keyword>
<dbReference type="EMBL" id="RRCF01000001">
    <property type="protein sequence ID" value="RRJ22557.1"/>
    <property type="molecule type" value="Genomic_DNA"/>
</dbReference>
<comment type="caution">
    <text evidence="1">The sequence shown here is derived from an EMBL/GenBank/DDBJ whole genome shotgun (WGS) entry which is preliminary data.</text>
</comment>
<dbReference type="AlphaFoldDB" id="A0A3P3QMU1"/>
<gene>
    <name evidence="1" type="ORF">EIK76_00275</name>
</gene>
<accession>A0A3P3QMU1</accession>
<organism evidence="1 2">
    <name type="scientific">Rheinheimera mesophila</name>
    <dbReference type="NCBI Taxonomy" id="1547515"/>
    <lineage>
        <taxon>Bacteria</taxon>
        <taxon>Pseudomonadati</taxon>
        <taxon>Pseudomonadota</taxon>
        <taxon>Gammaproteobacteria</taxon>
        <taxon>Chromatiales</taxon>
        <taxon>Chromatiaceae</taxon>
        <taxon>Rheinheimera</taxon>
    </lineage>
</organism>
<reference evidence="1 2" key="1">
    <citation type="submission" date="2018-11" db="EMBL/GenBank/DDBJ databases">
        <title>Draft genome analysis of Rheinheimera mesophila isolated from an industrial waste site.</title>
        <authorList>
            <person name="Yu Q."/>
            <person name="Qi Y."/>
            <person name="Zhang H."/>
            <person name="Lu Y."/>
            <person name="Pu J."/>
        </authorList>
    </citation>
    <scope>NUCLEOTIDE SEQUENCE [LARGE SCALE GENOMIC DNA]</scope>
    <source>
        <strain evidence="1 2">IITR13</strain>
    </source>
</reference>
<sequence>MSVLTKTTHRRKHAMEELLLLSLRFRCFMSTAEDLNTDPAVLASAHRLLRRIKAYLPSIEFQRTYMDQMNTIGSDGRFALHIDHNMNGVTVVRTSTLANVHQFLRGGA</sequence>
<name>A0A3P3QMU1_9GAMM</name>
<protein>
    <submittedName>
        <fullName evidence="1">Uncharacterized protein</fullName>
    </submittedName>
</protein>
<evidence type="ECO:0000313" key="1">
    <source>
        <dbReference type="EMBL" id="RRJ22557.1"/>
    </source>
</evidence>
<evidence type="ECO:0000313" key="2">
    <source>
        <dbReference type="Proteomes" id="UP000276260"/>
    </source>
</evidence>
<dbReference type="Proteomes" id="UP000276260">
    <property type="component" value="Unassembled WGS sequence"/>
</dbReference>
<dbReference type="RefSeq" id="WP_046521155.1">
    <property type="nucleotide sequence ID" value="NZ_LAVS01000090.1"/>
</dbReference>
<proteinExistence type="predicted"/>